<organism evidence="2">
    <name type="scientific">Ananas comosus var. bracteatus</name>
    <name type="common">red pineapple</name>
    <dbReference type="NCBI Taxonomy" id="296719"/>
    <lineage>
        <taxon>Eukaryota</taxon>
        <taxon>Viridiplantae</taxon>
        <taxon>Streptophyta</taxon>
        <taxon>Embryophyta</taxon>
        <taxon>Tracheophyta</taxon>
        <taxon>Spermatophyta</taxon>
        <taxon>Magnoliopsida</taxon>
        <taxon>Liliopsida</taxon>
        <taxon>Poales</taxon>
        <taxon>Bromeliaceae</taxon>
        <taxon>Bromelioideae</taxon>
        <taxon>Ananas</taxon>
    </lineage>
</organism>
<evidence type="ECO:0000313" key="2">
    <source>
        <dbReference type="EMBL" id="CAD1831527.1"/>
    </source>
</evidence>
<protein>
    <submittedName>
        <fullName evidence="2">Uncharacterized protein</fullName>
    </submittedName>
</protein>
<dbReference type="AlphaFoldDB" id="A0A6V7PL34"/>
<evidence type="ECO:0000256" key="1">
    <source>
        <dbReference type="SAM" id="MobiDB-lite"/>
    </source>
</evidence>
<feature type="compositionally biased region" description="Polar residues" evidence="1">
    <location>
        <begin position="152"/>
        <end position="169"/>
    </location>
</feature>
<feature type="region of interest" description="Disordered" evidence="1">
    <location>
        <begin position="25"/>
        <end position="171"/>
    </location>
</feature>
<proteinExistence type="predicted"/>
<feature type="compositionally biased region" description="Polar residues" evidence="1">
    <location>
        <begin position="51"/>
        <end position="61"/>
    </location>
</feature>
<dbReference type="EMBL" id="LR862149">
    <property type="protein sequence ID" value="CAD1831527.1"/>
    <property type="molecule type" value="Genomic_DNA"/>
</dbReference>
<accession>A0A6V7PL34</accession>
<name>A0A6V7PL34_ANACO</name>
<reference evidence="2" key="1">
    <citation type="submission" date="2020-07" db="EMBL/GenBank/DDBJ databases">
        <authorList>
            <person name="Lin J."/>
        </authorList>
    </citation>
    <scope>NUCLEOTIDE SEQUENCE</scope>
</reference>
<sequence length="187" mass="20365">MQSSKLQKGNMVTSRYEKQLFIAPGALGKGRGKRLRPSLRSSSRDALIGAINNSTSPNDTPTEPPNDASLPHEFKSVEDIQSAEETTKCGGDPNEERESTDPLEHQMAMRVSNLEGDVGDSESRDGDASGQGDTSNSSEITDRRRLILPEKQVSQQPSLSSSEGLVLQTTHEKLEPPYYPLITARSP</sequence>
<gene>
    <name evidence="2" type="ORF">CB5_LOCUS14738</name>
</gene>
<feature type="compositionally biased region" description="Basic and acidic residues" evidence="1">
    <location>
        <begin position="94"/>
        <end position="104"/>
    </location>
</feature>